<accession>A0ABS4TD78</accession>
<evidence type="ECO:0000313" key="3">
    <source>
        <dbReference type="Proteomes" id="UP001519332"/>
    </source>
</evidence>
<sequence>MQIADGGGGAIGSAIGQSIFDSMNSFANTAAAGGFEVSAEGGDAMIKAITGFQDWVNSEIRTVDRLAQERMLGTSNGAKVIAPFVRTVATDGQGFATQLKALAKSLEKAKEGIQKAMDNYRATEEANRSKSNNIQV</sequence>
<gene>
    <name evidence="2" type="ORF">JOF56_002768</name>
</gene>
<evidence type="ECO:0000313" key="2">
    <source>
        <dbReference type="EMBL" id="MBP2322383.1"/>
    </source>
</evidence>
<name>A0ABS4TD78_9PSEU</name>
<feature type="coiled-coil region" evidence="1">
    <location>
        <begin position="96"/>
        <end position="133"/>
    </location>
</feature>
<dbReference type="Proteomes" id="UP001519332">
    <property type="component" value="Unassembled WGS sequence"/>
</dbReference>
<proteinExistence type="predicted"/>
<dbReference type="RefSeq" id="WP_209637799.1">
    <property type="nucleotide sequence ID" value="NZ_JAGINW010000001.1"/>
</dbReference>
<dbReference type="EMBL" id="JAGINW010000001">
    <property type="protein sequence ID" value="MBP2322383.1"/>
    <property type="molecule type" value="Genomic_DNA"/>
</dbReference>
<reference evidence="2 3" key="1">
    <citation type="submission" date="2021-03" db="EMBL/GenBank/DDBJ databases">
        <title>Sequencing the genomes of 1000 actinobacteria strains.</title>
        <authorList>
            <person name="Klenk H.-P."/>
        </authorList>
    </citation>
    <scope>NUCLEOTIDE SEQUENCE [LARGE SCALE GENOMIC DNA]</scope>
    <source>
        <strain evidence="2 3">DSM 46670</strain>
    </source>
</reference>
<keyword evidence="3" id="KW-1185">Reference proteome</keyword>
<organism evidence="2 3">
    <name type="scientific">Kibdelosporangium banguiense</name>
    <dbReference type="NCBI Taxonomy" id="1365924"/>
    <lineage>
        <taxon>Bacteria</taxon>
        <taxon>Bacillati</taxon>
        <taxon>Actinomycetota</taxon>
        <taxon>Actinomycetes</taxon>
        <taxon>Pseudonocardiales</taxon>
        <taxon>Pseudonocardiaceae</taxon>
        <taxon>Kibdelosporangium</taxon>
    </lineage>
</organism>
<comment type="caution">
    <text evidence="2">The sequence shown here is derived from an EMBL/GenBank/DDBJ whole genome shotgun (WGS) entry which is preliminary data.</text>
</comment>
<keyword evidence="1" id="KW-0175">Coiled coil</keyword>
<protein>
    <submittedName>
        <fullName evidence="2">Uncharacterized protein</fullName>
    </submittedName>
</protein>
<evidence type="ECO:0000256" key="1">
    <source>
        <dbReference type="SAM" id="Coils"/>
    </source>
</evidence>